<evidence type="ECO:0000313" key="2">
    <source>
        <dbReference type="Proteomes" id="UP000244184"/>
    </source>
</evidence>
<proteinExistence type="predicted"/>
<dbReference type="InterPro" id="IPR027417">
    <property type="entry name" value="P-loop_NTPase"/>
</dbReference>
<organism evidence="1 2">
    <name type="scientific">Paenibacillus elgii</name>
    <dbReference type="NCBI Taxonomy" id="189691"/>
    <lineage>
        <taxon>Bacteria</taxon>
        <taxon>Bacillati</taxon>
        <taxon>Bacillota</taxon>
        <taxon>Bacilli</taxon>
        <taxon>Bacillales</taxon>
        <taxon>Paenibacillaceae</taxon>
        <taxon>Paenibacillus</taxon>
    </lineage>
</organism>
<dbReference type="Gene3D" id="3.40.50.300">
    <property type="entry name" value="P-loop containing nucleotide triphosphate hydrolases"/>
    <property type="match status" value="1"/>
</dbReference>
<dbReference type="EMBL" id="PYHP01000101">
    <property type="protein sequence ID" value="PUA34644.1"/>
    <property type="molecule type" value="Genomic_DNA"/>
</dbReference>
<dbReference type="Proteomes" id="UP000244184">
    <property type="component" value="Unassembled WGS sequence"/>
</dbReference>
<dbReference type="SUPFAM" id="SSF52540">
    <property type="entry name" value="P-loop containing nucleoside triphosphate hydrolases"/>
    <property type="match status" value="1"/>
</dbReference>
<evidence type="ECO:0000313" key="1">
    <source>
        <dbReference type="EMBL" id="PUA34644.1"/>
    </source>
</evidence>
<dbReference type="AlphaFoldDB" id="A0A2T6FRV2"/>
<accession>A0A2T6FRV2</accession>
<dbReference type="RefSeq" id="WP_108535228.1">
    <property type="nucleotide sequence ID" value="NZ_PYHP01000101.1"/>
</dbReference>
<name>A0A2T6FRV2_9BACL</name>
<gene>
    <name evidence="1" type="ORF">C8Z91_34835</name>
</gene>
<sequence>MKALAFAGITGVGKSTLTNLVRKRIPDLGFDSWITFSSFYTQNMVKYKKNISKTNEENYLDIVGDHFDILKYLDKLENVPDQLREIGVLYEEFLFNAIFEYNLEPDYYKEFEQKYVDLGGRCIFLKIDEDQIMYRTIKSTRIYRNEKWLSYQKSFQKTDEELEAMYISRQRIMERKINESKINSLIINTTEMKWKEYESIITDFWSGE</sequence>
<reference evidence="1 2" key="1">
    <citation type="submission" date="2018-03" db="EMBL/GenBank/DDBJ databases">
        <title>Genome sequence of Paenibacillus elgii strain AC13 an antimicrobial compound producing bacteria.</title>
        <authorList>
            <person name="Kurokawa A.S."/>
            <person name="Araujo J.F."/>
            <person name="Costa R.A."/>
            <person name="Ortega D.B."/>
            <person name="Pires A.S."/>
            <person name="Pappas G.J.Jr."/>
            <person name="Franco O.L."/>
            <person name="Barreto C."/>
            <person name="Magalhaes B.S."/>
            <person name="Kruger R.H."/>
        </authorList>
    </citation>
    <scope>NUCLEOTIDE SEQUENCE [LARGE SCALE GENOMIC DNA]</scope>
    <source>
        <strain evidence="1 2">AC13</strain>
    </source>
</reference>
<evidence type="ECO:0008006" key="3">
    <source>
        <dbReference type="Google" id="ProtNLM"/>
    </source>
</evidence>
<protein>
    <recommendedName>
        <fullName evidence="3">Deoxynucleoside kinase domain-containing protein</fullName>
    </recommendedName>
</protein>
<comment type="caution">
    <text evidence="1">The sequence shown here is derived from an EMBL/GenBank/DDBJ whole genome shotgun (WGS) entry which is preliminary data.</text>
</comment>